<organism evidence="5 6">
    <name type="scientific">Candidatus Colwellbacteria bacterium CG_4_9_14_0_2_um_filter_50_12</name>
    <dbReference type="NCBI Taxonomy" id="1974538"/>
    <lineage>
        <taxon>Bacteria</taxon>
        <taxon>Candidatus Colwelliibacteriota</taxon>
    </lineage>
</organism>
<dbReference type="InterPro" id="IPR036388">
    <property type="entry name" value="WH-like_DNA-bd_sf"/>
</dbReference>
<dbReference type="PANTHER" id="PTHR34298:SF2">
    <property type="entry name" value="SEGREGATION AND CONDENSATION PROTEIN B"/>
    <property type="match status" value="1"/>
</dbReference>
<comment type="caution">
    <text evidence="5">The sequence shown here is derived from an EMBL/GenBank/DDBJ whole genome shotgun (WGS) entry which is preliminary data.</text>
</comment>
<dbReference type="InterPro" id="IPR036390">
    <property type="entry name" value="WH_DNA-bd_sf"/>
</dbReference>
<protein>
    <recommendedName>
        <fullName evidence="7">SMC-Scp complex subunit ScpB</fullName>
    </recommendedName>
</protein>
<reference evidence="6" key="1">
    <citation type="submission" date="2017-09" db="EMBL/GenBank/DDBJ databases">
        <title>Depth-based differentiation of microbial function through sediment-hosted aquifers and enrichment of novel symbionts in the deep terrestrial subsurface.</title>
        <authorList>
            <person name="Probst A.J."/>
            <person name="Ladd B."/>
            <person name="Jarett J.K."/>
            <person name="Geller-Mcgrath D.E."/>
            <person name="Sieber C.M.K."/>
            <person name="Emerson J.B."/>
            <person name="Anantharaman K."/>
            <person name="Thomas B.C."/>
            <person name="Malmstrom R."/>
            <person name="Stieglmeier M."/>
            <person name="Klingl A."/>
            <person name="Woyke T."/>
            <person name="Ryan C.M."/>
            <person name="Banfield J.F."/>
        </authorList>
    </citation>
    <scope>NUCLEOTIDE SEQUENCE [LARGE SCALE GENOMIC DNA]</scope>
</reference>
<keyword evidence="4" id="KW-0131">Cell cycle</keyword>
<evidence type="ECO:0000313" key="6">
    <source>
        <dbReference type="Proteomes" id="UP000229674"/>
    </source>
</evidence>
<evidence type="ECO:0000256" key="4">
    <source>
        <dbReference type="ARBA" id="ARBA00023306"/>
    </source>
</evidence>
<accession>A0A2M8G1A8</accession>
<evidence type="ECO:0000256" key="2">
    <source>
        <dbReference type="ARBA" id="ARBA00022618"/>
    </source>
</evidence>
<sequence length="173" mass="19250">VYGEPTKIKKLATLLKTDTADVEKVLREMSADFEAENRGLRLTVRNDEAVLTTKPEVGELLKQAVREELDAELTPASLEALATIAYLGPCSRAEIDYIRGVNSSFILRSLMVRGLIKKTSDAKHPAAPFYQASFDFLRHIGVNAPVELPDYAKYRELINNLRQQETNEAGSAK</sequence>
<dbReference type="AlphaFoldDB" id="A0A2M8G1A8"/>
<dbReference type="Proteomes" id="UP000229674">
    <property type="component" value="Unassembled WGS sequence"/>
</dbReference>
<dbReference type="SUPFAM" id="SSF46785">
    <property type="entry name" value="Winged helix' DNA-binding domain"/>
    <property type="match status" value="2"/>
</dbReference>
<name>A0A2M8G1A8_9BACT</name>
<proteinExistence type="predicted"/>
<dbReference type="GO" id="GO:0051301">
    <property type="term" value="P:cell division"/>
    <property type="evidence" value="ECO:0007669"/>
    <property type="project" value="UniProtKB-KW"/>
</dbReference>
<keyword evidence="3" id="KW-0159">Chromosome partition</keyword>
<evidence type="ECO:0000313" key="5">
    <source>
        <dbReference type="EMBL" id="PJC65428.1"/>
    </source>
</evidence>
<keyword evidence="1" id="KW-0963">Cytoplasm</keyword>
<keyword evidence="2" id="KW-0132">Cell division</keyword>
<dbReference type="GO" id="GO:0051304">
    <property type="term" value="P:chromosome separation"/>
    <property type="evidence" value="ECO:0007669"/>
    <property type="project" value="InterPro"/>
</dbReference>
<evidence type="ECO:0008006" key="7">
    <source>
        <dbReference type="Google" id="ProtNLM"/>
    </source>
</evidence>
<evidence type="ECO:0000256" key="3">
    <source>
        <dbReference type="ARBA" id="ARBA00022829"/>
    </source>
</evidence>
<dbReference type="PANTHER" id="PTHR34298">
    <property type="entry name" value="SEGREGATION AND CONDENSATION PROTEIN B"/>
    <property type="match status" value="1"/>
</dbReference>
<dbReference type="Gene3D" id="1.10.10.10">
    <property type="entry name" value="Winged helix-like DNA-binding domain superfamily/Winged helix DNA-binding domain"/>
    <property type="match status" value="2"/>
</dbReference>
<gene>
    <name evidence="5" type="ORF">CO020_00670</name>
</gene>
<evidence type="ECO:0000256" key="1">
    <source>
        <dbReference type="ARBA" id="ARBA00022490"/>
    </source>
</evidence>
<dbReference type="EMBL" id="PFQX01000027">
    <property type="protein sequence ID" value="PJC65428.1"/>
    <property type="molecule type" value="Genomic_DNA"/>
</dbReference>
<dbReference type="InterPro" id="IPR005234">
    <property type="entry name" value="ScpB_csome_segregation"/>
</dbReference>
<dbReference type="Pfam" id="PF04079">
    <property type="entry name" value="SMC_ScpB"/>
    <property type="match status" value="1"/>
</dbReference>
<feature type="non-terminal residue" evidence="5">
    <location>
        <position position="1"/>
    </location>
</feature>